<organism evidence="2 3">
    <name type="scientific">Natrialba chahannaoensis JCM 10990</name>
    <dbReference type="NCBI Taxonomy" id="1227492"/>
    <lineage>
        <taxon>Archaea</taxon>
        <taxon>Methanobacteriati</taxon>
        <taxon>Methanobacteriota</taxon>
        <taxon>Stenosarchaea group</taxon>
        <taxon>Halobacteria</taxon>
        <taxon>Halobacteriales</taxon>
        <taxon>Natrialbaceae</taxon>
        <taxon>Natrialba</taxon>
    </lineage>
</organism>
<protein>
    <submittedName>
        <fullName evidence="2">Uncharacterized protein</fullName>
    </submittedName>
</protein>
<dbReference type="STRING" id="1227492.C482_05456"/>
<feature type="region of interest" description="Disordered" evidence="1">
    <location>
        <begin position="230"/>
        <end position="303"/>
    </location>
</feature>
<reference evidence="2 3" key="1">
    <citation type="journal article" date="2014" name="PLoS Genet.">
        <title>Phylogenetically driven sequencing of extremely halophilic archaea reveals strategies for static and dynamic osmo-response.</title>
        <authorList>
            <person name="Becker E.A."/>
            <person name="Seitzer P.M."/>
            <person name="Tritt A."/>
            <person name="Larsen D."/>
            <person name="Krusor M."/>
            <person name="Yao A.I."/>
            <person name="Wu D."/>
            <person name="Madern D."/>
            <person name="Eisen J.A."/>
            <person name="Darling A.E."/>
            <person name="Facciotti M.T."/>
        </authorList>
    </citation>
    <scope>NUCLEOTIDE SEQUENCE [LARGE SCALE GENOMIC DNA]</scope>
    <source>
        <strain evidence="2 3">JCM 10990</strain>
    </source>
</reference>
<feature type="region of interest" description="Disordered" evidence="1">
    <location>
        <begin position="75"/>
        <end position="121"/>
    </location>
</feature>
<name>M0AV88_9EURY</name>
<dbReference type="InterPro" id="IPR055693">
    <property type="entry name" value="DUF7269"/>
</dbReference>
<keyword evidence="3" id="KW-1185">Reference proteome</keyword>
<accession>M0AV88</accession>
<gene>
    <name evidence="2" type="ORF">C482_05456</name>
</gene>
<feature type="compositionally biased region" description="Polar residues" evidence="1">
    <location>
        <begin position="99"/>
        <end position="109"/>
    </location>
</feature>
<dbReference type="PATRIC" id="fig|1227492.4.peg.1055"/>
<dbReference type="OrthoDB" id="307812at2157"/>
<evidence type="ECO:0000313" key="2">
    <source>
        <dbReference type="EMBL" id="ELZ02232.1"/>
    </source>
</evidence>
<dbReference type="Pfam" id="PF23933">
    <property type="entry name" value="DUF7269"/>
    <property type="match status" value="1"/>
</dbReference>
<dbReference type="RefSeq" id="WP_006166469.1">
    <property type="nucleotide sequence ID" value="NZ_AOIN01000038.1"/>
</dbReference>
<proteinExistence type="predicted"/>
<evidence type="ECO:0000313" key="3">
    <source>
        <dbReference type="Proteomes" id="UP000011693"/>
    </source>
</evidence>
<dbReference type="EMBL" id="AOIN01000038">
    <property type="protein sequence ID" value="ELZ02232.1"/>
    <property type="molecule type" value="Genomic_DNA"/>
</dbReference>
<feature type="compositionally biased region" description="Basic and acidic residues" evidence="1">
    <location>
        <begin position="86"/>
        <end position="96"/>
    </location>
</feature>
<dbReference type="AlphaFoldDB" id="M0AV88"/>
<sequence length="303" mass="32779">MSDRSIWNVLLGLFAAFALAFGAVLAITPESLPTPVLEQITELEQASDPQDVVLAISGVVGLFALWRTYFSGATDADSAGDSSPIHTDEQSTHRAETGTGHSQTHSSQNRHSDSEPPVGRIVGGETTARVEETLHALTHGHKRPKQTDAIVDDLRQSVRTIEAAQGCTEHADERLRRGEWTDDRIAATFLGGDSAGRLSIWHRLRRWLFPGRTFEHRLERTVDEIERHALEFDPAEVSPADSESGQYGDGEADSDGDNDAGDGNDSETDESVAEVDADDSEDEDAAGDSEPDPAAEQTEVSHA</sequence>
<dbReference type="Proteomes" id="UP000011693">
    <property type="component" value="Unassembled WGS sequence"/>
</dbReference>
<feature type="compositionally biased region" description="Acidic residues" evidence="1">
    <location>
        <begin position="250"/>
        <end position="293"/>
    </location>
</feature>
<comment type="caution">
    <text evidence="2">The sequence shown here is derived from an EMBL/GenBank/DDBJ whole genome shotgun (WGS) entry which is preliminary data.</text>
</comment>
<evidence type="ECO:0000256" key="1">
    <source>
        <dbReference type="SAM" id="MobiDB-lite"/>
    </source>
</evidence>